<dbReference type="Gene3D" id="1.10.286.20">
    <property type="match status" value="1"/>
</dbReference>
<dbReference type="Pfam" id="PF00889">
    <property type="entry name" value="EF_TS"/>
    <property type="match status" value="1"/>
</dbReference>
<name>A0AAV0TX68_9STRA</name>
<dbReference type="SUPFAM" id="SSF54713">
    <property type="entry name" value="Elongation factor Ts (EF-Ts), dimerisation domain"/>
    <property type="match status" value="1"/>
</dbReference>
<dbReference type="EMBL" id="CANTFM010000728">
    <property type="protein sequence ID" value="CAI5728964.1"/>
    <property type="molecule type" value="Genomic_DNA"/>
</dbReference>
<dbReference type="CDD" id="cd14275">
    <property type="entry name" value="UBA_EF-Ts"/>
    <property type="match status" value="1"/>
</dbReference>
<dbReference type="InterPro" id="IPR009060">
    <property type="entry name" value="UBA-like_sf"/>
</dbReference>
<protein>
    <recommendedName>
        <fullName evidence="4">Elongation factor Ts, mitochondrial</fullName>
        <shortName evidence="4">EF-Ts</shortName>
        <shortName evidence="4">EF-TsMt</shortName>
    </recommendedName>
</protein>
<dbReference type="GO" id="GO:0005739">
    <property type="term" value="C:mitochondrion"/>
    <property type="evidence" value="ECO:0007669"/>
    <property type="project" value="UniProtKB-SubCell"/>
</dbReference>
<dbReference type="AlphaFoldDB" id="A0AAV0TX68"/>
<comment type="function">
    <text evidence="4">Associates with the EF-Tu.GDP complex and induces the exchange of GDP to GTP. It remains bound to the aminoacyl-tRNA.EF-Tu.GTP complex up to the GTP hydrolysis stage on the ribosome.</text>
</comment>
<comment type="caution">
    <text evidence="6">The sequence shown here is derived from an EMBL/GenBank/DDBJ whole genome shotgun (WGS) entry which is preliminary data.</text>
</comment>
<keyword evidence="4" id="KW-0496">Mitochondrion</keyword>
<evidence type="ECO:0000313" key="7">
    <source>
        <dbReference type="Proteomes" id="UP001162029"/>
    </source>
</evidence>
<dbReference type="FunFam" id="1.10.286.20:FF:000001">
    <property type="entry name" value="Elongation factor Ts"/>
    <property type="match status" value="1"/>
</dbReference>
<dbReference type="HAMAP" id="MF_00050">
    <property type="entry name" value="EF_Ts"/>
    <property type="match status" value="1"/>
</dbReference>
<evidence type="ECO:0000256" key="1">
    <source>
        <dbReference type="ARBA" id="ARBA00005532"/>
    </source>
</evidence>
<dbReference type="PANTHER" id="PTHR11741:SF0">
    <property type="entry name" value="ELONGATION FACTOR TS, MITOCHONDRIAL"/>
    <property type="match status" value="1"/>
</dbReference>
<dbReference type="InterPro" id="IPR001816">
    <property type="entry name" value="Transl_elong_EFTs/EF1B"/>
</dbReference>
<dbReference type="InterPro" id="IPR036402">
    <property type="entry name" value="EF-Ts_dimer_sf"/>
</dbReference>
<feature type="domain" description="Translation elongation factor EFTs/EF1B dimerisation" evidence="5">
    <location>
        <begin position="96"/>
        <end position="327"/>
    </location>
</feature>
<keyword evidence="7" id="KW-1185">Reference proteome</keyword>
<evidence type="ECO:0000256" key="3">
    <source>
        <dbReference type="ARBA" id="ARBA00022917"/>
    </source>
</evidence>
<keyword evidence="2 4" id="KW-0251">Elongation factor</keyword>
<dbReference type="GO" id="GO:0070125">
    <property type="term" value="P:mitochondrial translational elongation"/>
    <property type="evidence" value="ECO:0007669"/>
    <property type="project" value="TreeGrafter"/>
</dbReference>
<dbReference type="Gene3D" id="1.10.8.10">
    <property type="entry name" value="DNA helicase RuvA subunit, C-terminal domain"/>
    <property type="match status" value="1"/>
</dbReference>
<comment type="subcellular location">
    <subcellularLocation>
        <location evidence="4">Mitochondrion</location>
    </subcellularLocation>
</comment>
<organism evidence="6 7">
    <name type="scientific">Peronospora destructor</name>
    <dbReference type="NCBI Taxonomy" id="86335"/>
    <lineage>
        <taxon>Eukaryota</taxon>
        <taxon>Sar</taxon>
        <taxon>Stramenopiles</taxon>
        <taxon>Oomycota</taxon>
        <taxon>Peronosporomycetes</taxon>
        <taxon>Peronosporales</taxon>
        <taxon>Peronosporaceae</taxon>
        <taxon>Peronospora</taxon>
    </lineage>
</organism>
<accession>A0AAV0TX68</accession>
<evidence type="ECO:0000313" key="6">
    <source>
        <dbReference type="EMBL" id="CAI5728964.1"/>
    </source>
</evidence>
<gene>
    <name evidence="6" type="ORF">PDE001_LOCUS4149</name>
</gene>
<dbReference type="PANTHER" id="PTHR11741">
    <property type="entry name" value="ELONGATION FACTOR TS"/>
    <property type="match status" value="1"/>
</dbReference>
<dbReference type="FunFam" id="1.10.8.10:FF:000001">
    <property type="entry name" value="Elongation factor Ts"/>
    <property type="match status" value="1"/>
</dbReference>
<evidence type="ECO:0000256" key="2">
    <source>
        <dbReference type="ARBA" id="ARBA00022768"/>
    </source>
</evidence>
<dbReference type="SUPFAM" id="SSF46934">
    <property type="entry name" value="UBA-like"/>
    <property type="match status" value="1"/>
</dbReference>
<proteinExistence type="inferred from homology"/>
<reference evidence="6" key="1">
    <citation type="submission" date="2022-12" db="EMBL/GenBank/DDBJ databases">
        <authorList>
            <person name="Webb A."/>
        </authorList>
    </citation>
    <scope>NUCLEOTIDE SEQUENCE</scope>
    <source>
        <strain evidence="6">Pd1</strain>
    </source>
</reference>
<dbReference type="GO" id="GO:0003746">
    <property type="term" value="F:translation elongation factor activity"/>
    <property type="evidence" value="ECO:0007669"/>
    <property type="project" value="UniProtKB-UniRule"/>
</dbReference>
<comment type="similarity">
    <text evidence="1 4">Belongs to the EF-Ts family.</text>
</comment>
<dbReference type="Proteomes" id="UP001162029">
    <property type="component" value="Unassembled WGS sequence"/>
</dbReference>
<sequence length="331" mass="35818">MILASLSRCTRPSSVGFIRHLSTKYKPDIEVVKKLRVESQAPLKDVRNALVATEGDFSAAVEWLRKQGIALANKKSGRQTAEGLVGVQVSECGRAAAMVEVNSETDFVAMNEKFQALVKSVAGALATSSAVSDIVTQLSTDKLALVEVDGVTVAQKVPELVGVVGENVVANRAVQFQLEEGTICSYVHNIATSDLGRAAALVALQFPSKTVSAEQMDGVKKLGHRLAMHVVAAKPRFLSRESVPDELVEKERAYLVDQVKDSGKPPHIVVKMIDGRLNKFFGEFTLLEQEHFIEEGNPKVGVFVAEQAAKLGVDVSVVAYERFEVGESKEE</sequence>
<evidence type="ECO:0000256" key="4">
    <source>
        <dbReference type="HAMAP-Rule" id="MF_03135"/>
    </source>
</evidence>
<dbReference type="Gene3D" id="3.30.479.20">
    <property type="entry name" value="Elongation factor Ts, dimerisation domain"/>
    <property type="match status" value="2"/>
</dbReference>
<dbReference type="InterPro" id="IPR014039">
    <property type="entry name" value="Transl_elong_EFTs/EF1B_dimer"/>
</dbReference>
<dbReference type="NCBIfam" id="TIGR00116">
    <property type="entry name" value="tsf"/>
    <property type="match status" value="1"/>
</dbReference>
<evidence type="ECO:0000259" key="5">
    <source>
        <dbReference type="Pfam" id="PF00889"/>
    </source>
</evidence>
<keyword evidence="3 4" id="KW-0648">Protein biosynthesis</keyword>